<dbReference type="AlphaFoldDB" id="A0A0A1WC73"/>
<dbReference type="InterPro" id="IPR002925">
    <property type="entry name" value="Dienelactn_hydro"/>
</dbReference>
<organism evidence="2 3">
    <name type="scientific">Sphingomonas parapaucimobilis NBRC 15100</name>
    <dbReference type="NCBI Taxonomy" id="1219049"/>
    <lineage>
        <taxon>Bacteria</taxon>
        <taxon>Pseudomonadati</taxon>
        <taxon>Pseudomonadota</taxon>
        <taxon>Alphaproteobacteria</taxon>
        <taxon>Sphingomonadales</taxon>
        <taxon>Sphingomonadaceae</taxon>
        <taxon>Sphingomonas</taxon>
    </lineage>
</organism>
<sequence length="258" mass="28197">MGEATNQDRPAMIIRSDETQDVEVPGNGTMRMHLFRPAIEGRFPGILLFSEIYQVTAPIRRLAGMLAGQGYVVAVPEVYHEYEPAGTVLAYDKPGTDRGNDLKFTKPVAAYDADATAGLTALAAHPACNGHLGTFGVCLGGHLAYRAALDPRVGAAACFYATDIHSGTLGEGRRDDSLARMAELKAETMFVWGRQDPHVPYAGRETIRARLEEVGASYEWHEVAGQHAFLRDEGPRYDPALFLQAMAWTMALYARALR</sequence>
<dbReference type="GO" id="GO:0016787">
    <property type="term" value="F:hydrolase activity"/>
    <property type="evidence" value="ECO:0007669"/>
    <property type="project" value="UniProtKB-KW"/>
</dbReference>
<dbReference type="InterPro" id="IPR029058">
    <property type="entry name" value="AB_hydrolase_fold"/>
</dbReference>
<dbReference type="Gene3D" id="3.40.50.1820">
    <property type="entry name" value="alpha/beta hydrolase"/>
    <property type="match status" value="1"/>
</dbReference>
<protein>
    <submittedName>
        <fullName evidence="2">Putative hydrolase</fullName>
    </submittedName>
</protein>
<proteinExistence type="predicted"/>
<gene>
    <name evidence="2" type="ORF">SP5_090_00230</name>
</gene>
<evidence type="ECO:0000313" key="2">
    <source>
        <dbReference type="EMBL" id="GAM02559.1"/>
    </source>
</evidence>
<dbReference type="PANTHER" id="PTHR47562:SF2">
    <property type="entry name" value="CARBOXYMETHYLENEBUTENOLIDASE-RELATED"/>
    <property type="match status" value="1"/>
</dbReference>
<feature type="domain" description="Dienelactone hydrolase" evidence="1">
    <location>
        <begin position="33"/>
        <end position="241"/>
    </location>
</feature>
<accession>A0A0A1WC73</accession>
<reference evidence="2 3" key="1">
    <citation type="submission" date="2014-11" db="EMBL/GenBank/DDBJ databases">
        <title>Whole genome shotgun sequence of Sphingomonas parapaucimobilis NBRC 15100.</title>
        <authorList>
            <person name="Katano-Makiyama Y."/>
            <person name="Hosoyama A."/>
            <person name="Hashimoto M."/>
            <person name="Hosoyama Y."/>
            <person name="Noguchi M."/>
            <person name="Numata M."/>
            <person name="Tsuchikane K."/>
            <person name="Hirakata S."/>
            <person name="Uohara A."/>
            <person name="Shimodaira J."/>
            <person name="Ohji S."/>
            <person name="Ichikawa N."/>
            <person name="Kimura A."/>
            <person name="Yamazoe A."/>
            <person name="Fujita N."/>
        </authorList>
    </citation>
    <scope>NUCLEOTIDE SEQUENCE [LARGE SCALE GENOMIC DNA]</scope>
    <source>
        <strain evidence="2 3">NBRC 15100</strain>
    </source>
</reference>
<dbReference type="EMBL" id="BBPI01000090">
    <property type="protein sequence ID" value="GAM02559.1"/>
    <property type="molecule type" value="Genomic_DNA"/>
</dbReference>
<name>A0A0A1WC73_9SPHN</name>
<dbReference type="PANTHER" id="PTHR47562">
    <property type="match status" value="1"/>
</dbReference>
<dbReference type="eggNOG" id="COG0412">
    <property type="taxonomic scope" value="Bacteria"/>
</dbReference>
<evidence type="ECO:0000259" key="1">
    <source>
        <dbReference type="Pfam" id="PF01738"/>
    </source>
</evidence>
<dbReference type="Pfam" id="PF01738">
    <property type="entry name" value="DLH"/>
    <property type="match status" value="1"/>
</dbReference>
<dbReference type="SUPFAM" id="SSF53474">
    <property type="entry name" value="alpha/beta-Hydrolases"/>
    <property type="match status" value="1"/>
</dbReference>
<dbReference type="Proteomes" id="UP000032305">
    <property type="component" value="Unassembled WGS sequence"/>
</dbReference>
<evidence type="ECO:0000313" key="3">
    <source>
        <dbReference type="Proteomes" id="UP000032305"/>
    </source>
</evidence>
<keyword evidence="3" id="KW-1185">Reference proteome</keyword>
<comment type="caution">
    <text evidence="2">The sequence shown here is derived from an EMBL/GenBank/DDBJ whole genome shotgun (WGS) entry which is preliminary data.</text>
</comment>
<keyword evidence="2" id="KW-0378">Hydrolase</keyword>